<sequence length="203" mass="22988">MDYLVRGFGSLIRNVVHPVSRPLSPESQRLPWERGSWRNSKSTVRHSRVGPYAGFLSDPFAVDLSLYFDTKMTTCKALDDLQGLFWLTRLEVQAPRLELDDWQRMVAVQALSGAVIQMSLLAYLSLPENLLTKNFLSHISILPRLETLVVFPAPLADDLLGEGSHGFGSLRSQTKNSSCASYFTRFKTWKPSKWETWATIPLD</sequence>
<organism evidence="1 2">
    <name type="scientific">Thelephora terrestris</name>
    <dbReference type="NCBI Taxonomy" id="56493"/>
    <lineage>
        <taxon>Eukaryota</taxon>
        <taxon>Fungi</taxon>
        <taxon>Dikarya</taxon>
        <taxon>Basidiomycota</taxon>
        <taxon>Agaricomycotina</taxon>
        <taxon>Agaricomycetes</taxon>
        <taxon>Thelephorales</taxon>
        <taxon>Thelephoraceae</taxon>
        <taxon>Thelephora</taxon>
    </lineage>
</organism>
<name>A0A9P6L2X9_9AGAM</name>
<evidence type="ECO:0000313" key="1">
    <source>
        <dbReference type="EMBL" id="KAF9779985.1"/>
    </source>
</evidence>
<evidence type="ECO:0000313" key="2">
    <source>
        <dbReference type="Proteomes" id="UP000736335"/>
    </source>
</evidence>
<protein>
    <submittedName>
        <fullName evidence="1">Uncharacterized protein</fullName>
    </submittedName>
</protein>
<comment type="caution">
    <text evidence="1">The sequence shown here is derived from an EMBL/GenBank/DDBJ whole genome shotgun (WGS) entry which is preliminary data.</text>
</comment>
<gene>
    <name evidence="1" type="ORF">BJ322DRAFT_1023890</name>
</gene>
<dbReference type="Proteomes" id="UP000736335">
    <property type="component" value="Unassembled WGS sequence"/>
</dbReference>
<reference evidence="1" key="1">
    <citation type="journal article" date="2020" name="Nat. Commun.">
        <title>Large-scale genome sequencing of mycorrhizal fungi provides insights into the early evolution of symbiotic traits.</title>
        <authorList>
            <person name="Miyauchi S."/>
            <person name="Kiss E."/>
            <person name="Kuo A."/>
            <person name="Drula E."/>
            <person name="Kohler A."/>
            <person name="Sanchez-Garcia M."/>
            <person name="Morin E."/>
            <person name="Andreopoulos B."/>
            <person name="Barry K.W."/>
            <person name="Bonito G."/>
            <person name="Buee M."/>
            <person name="Carver A."/>
            <person name="Chen C."/>
            <person name="Cichocki N."/>
            <person name="Clum A."/>
            <person name="Culley D."/>
            <person name="Crous P.W."/>
            <person name="Fauchery L."/>
            <person name="Girlanda M."/>
            <person name="Hayes R.D."/>
            <person name="Keri Z."/>
            <person name="LaButti K."/>
            <person name="Lipzen A."/>
            <person name="Lombard V."/>
            <person name="Magnuson J."/>
            <person name="Maillard F."/>
            <person name="Murat C."/>
            <person name="Nolan M."/>
            <person name="Ohm R.A."/>
            <person name="Pangilinan J."/>
            <person name="Pereira M.F."/>
            <person name="Perotto S."/>
            <person name="Peter M."/>
            <person name="Pfister S."/>
            <person name="Riley R."/>
            <person name="Sitrit Y."/>
            <person name="Stielow J.B."/>
            <person name="Szollosi G."/>
            <person name="Zifcakova L."/>
            <person name="Stursova M."/>
            <person name="Spatafora J.W."/>
            <person name="Tedersoo L."/>
            <person name="Vaario L.M."/>
            <person name="Yamada A."/>
            <person name="Yan M."/>
            <person name="Wang P."/>
            <person name="Xu J."/>
            <person name="Bruns T."/>
            <person name="Baldrian P."/>
            <person name="Vilgalys R."/>
            <person name="Dunand C."/>
            <person name="Henrissat B."/>
            <person name="Grigoriev I.V."/>
            <person name="Hibbett D."/>
            <person name="Nagy L.G."/>
            <person name="Martin F.M."/>
        </authorList>
    </citation>
    <scope>NUCLEOTIDE SEQUENCE</scope>
    <source>
        <strain evidence="1">UH-Tt-Lm1</strain>
    </source>
</reference>
<reference evidence="1" key="2">
    <citation type="submission" date="2020-11" db="EMBL/GenBank/DDBJ databases">
        <authorList>
            <consortium name="DOE Joint Genome Institute"/>
            <person name="Kuo A."/>
            <person name="Miyauchi S."/>
            <person name="Kiss E."/>
            <person name="Drula E."/>
            <person name="Kohler A."/>
            <person name="Sanchez-Garcia M."/>
            <person name="Andreopoulos B."/>
            <person name="Barry K.W."/>
            <person name="Bonito G."/>
            <person name="Buee M."/>
            <person name="Carver A."/>
            <person name="Chen C."/>
            <person name="Cichocki N."/>
            <person name="Clum A."/>
            <person name="Culley D."/>
            <person name="Crous P.W."/>
            <person name="Fauchery L."/>
            <person name="Girlanda M."/>
            <person name="Hayes R."/>
            <person name="Keri Z."/>
            <person name="Labutti K."/>
            <person name="Lipzen A."/>
            <person name="Lombard V."/>
            <person name="Magnuson J."/>
            <person name="Maillard F."/>
            <person name="Morin E."/>
            <person name="Murat C."/>
            <person name="Nolan M."/>
            <person name="Ohm R."/>
            <person name="Pangilinan J."/>
            <person name="Pereira M."/>
            <person name="Perotto S."/>
            <person name="Peter M."/>
            <person name="Riley R."/>
            <person name="Sitrit Y."/>
            <person name="Stielow B."/>
            <person name="Szollosi G."/>
            <person name="Zifcakova L."/>
            <person name="Stursova M."/>
            <person name="Spatafora J.W."/>
            <person name="Tedersoo L."/>
            <person name="Vaario L.-M."/>
            <person name="Yamada A."/>
            <person name="Yan M."/>
            <person name="Wang P."/>
            <person name="Xu J."/>
            <person name="Bruns T."/>
            <person name="Baldrian P."/>
            <person name="Vilgalys R."/>
            <person name="Henrissat B."/>
            <person name="Grigoriev I.V."/>
            <person name="Hibbett D."/>
            <person name="Nagy L.G."/>
            <person name="Martin F.M."/>
        </authorList>
    </citation>
    <scope>NUCLEOTIDE SEQUENCE</scope>
    <source>
        <strain evidence="1">UH-Tt-Lm1</strain>
    </source>
</reference>
<proteinExistence type="predicted"/>
<dbReference type="EMBL" id="WIUZ02000017">
    <property type="protein sequence ID" value="KAF9779985.1"/>
    <property type="molecule type" value="Genomic_DNA"/>
</dbReference>
<accession>A0A9P6L2X9</accession>
<dbReference type="AlphaFoldDB" id="A0A9P6L2X9"/>
<keyword evidence="2" id="KW-1185">Reference proteome</keyword>